<name>A0ABN3VIP0_9PSEU</name>
<comment type="caution">
    <text evidence="3">The sequence shown here is derived from an EMBL/GenBank/DDBJ whole genome shotgun (WGS) entry which is preliminary data.</text>
</comment>
<proteinExistence type="predicted"/>
<dbReference type="SMART" id="SM00862">
    <property type="entry name" value="Trans_reg_C"/>
    <property type="match status" value="1"/>
</dbReference>
<evidence type="ECO:0000313" key="3">
    <source>
        <dbReference type="EMBL" id="GAA2804965.1"/>
    </source>
</evidence>
<dbReference type="Gene3D" id="3.30.450.40">
    <property type="match status" value="1"/>
</dbReference>
<accession>A0ABN3VIP0</accession>
<protein>
    <submittedName>
        <fullName evidence="3">GAF domain-containing protein</fullName>
    </submittedName>
</protein>
<sequence>MDTSYDTPVDPLEHARLLKRVHAAVLAGDRTRQKPRSVIFESWRRSLDAGVAPDLGPPPVAFDDSRLDDIRRQHPLARWVPMLRQTLLDGTGGTDQVMIITDVDGTILWREGHPRTCRDADRVHLAEGTGWAETAIGTNAMGTTLVTGTPVQIHSAEHLVRTYHSWTCAACPVRDPDTGALLGAIDLSGPLRSMHPALLALVVAAGRMVENELRWRQLASDEVFRQRNEHRLAQGAALLSPGGRVIASAPEAGVVPGQRIGIDGAFRLDDGEPAELEPLDGGYLLRAGRRRVRQRPRLSLELLGEGVPAATVDGVRHELSLRHAEILALLSLHPGGLSAERLALLLHGERGNPTTVRVEIHRIRNALGRHVVETRPYRIAANVDSDLLALREALDSGDDEAVIDRAGLLLPDSESAAIRAERDELLASLRDRVLGAGNPELLWRFANTGAGRDDLEVLERARDSMAADAPYRNALETRLRWLLEEDD</sequence>
<organism evidence="3 4">
    <name type="scientific">Saccharopolyspora taberi</name>
    <dbReference type="NCBI Taxonomy" id="60895"/>
    <lineage>
        <taxon>Bacteria</taxon>
        <taxon>Bacillati</taxon>
        <taxon>Actinomycetota</taxon>
        <taxon>Actinomycetes</taxon>
        <taxon>Pseudonocardiales</taxon>
        <taxon>Pseudonocardiaceae</taxon>
        <taxon>Saccharopolyspora</taxon>
    </lineage>
</organism>
<dbReference type="InterPro" id="IPR001867">
    <property type="entry name" value="OmpR/PhoB-type_DNA-bd"/>
</dbReference>
<gene>
    <name evidence="3" type="ORF">GCM10010470_45190</name>
</gene>
<dbReference type="Pfam" id="PF01590">
    <property type="entry name" value="GAF"/>
    <property type="match status" value="1"/>
</dbReference>
<dbReference type="InterPro" id="IPR003018">
    <property type="entry name" value="GAF"/>
</dbReference>
<keyword evidence="4" id="KW-1185">Reference proteome</keyword>
<dbReference type="Proteomes" id="UP001500979">
    <property type="component" value="Unassembled WGS sequence"/>
</dbReference>
<dbReference type="EMBL" id="BAAAUX010000019">
    <property type="protein sequence ID" value="GAA2804965.1"/>
    <property type="molecule type" value="Genomic_DNA"/>
</dbReference>
<evidence type="ECO:0000256" key="1">
    <source>
        <dbReference type="ARBA" id="ARBA00023125"/>
    </source>
</evidence>
<reference evidence="3 4" key="1">
    <citation type="journal article" date="2019" name="Int. J. Syst. Evol. Microbiol.">
        <title>The Global Catalogue of Microorganisms (GCM) 10K type strain sequencing project: providing services to taxonomists for standard genome sequencing and annotation.</title>
        <authorList>
            <consortium name="The Broad Institute Genomics Platform"/>
            <consortium name="The Broad Institute Genome Sequencing Center for Infectious Disease"/>
            <person name="Wu L."/>
            <person name="Ma J."/>
        </authorList>
    </citation>
    <scope>NUCLEOTIDE SEQUENCE [LARGE SCALE GENOMIC DNA]</scope>
    <source>
        <strain evidence="3 4">JCM 9383</strain>
    </source>
</reference>
<dbReference type="InterPro" id="IPR029016">
    <property type="entry name" value="GAF-like_dom_sf"/>
</dbReference>
<feature type="domain" description="OmpR/PhoB-type" evidence="2">
    <location>
        <begin position="314"/>
        <end position="379"/>
    </location>
</feature>
<keyword evidence="1" id="KW-0238">DNA-binding</keyword>
<dbReference type="RefSeq" id="WP_344682822.1">
    <property type="nucleotide sequence ID" value="NZ_BAAAUX010000019.1"/>
</dbReference>
<evidence type="ECO:0000313" key="4">
    <source>
        <dbReference type="Proteomes" id="UP001500979"/>
    </source>
</evidence>
<evidence type="ECO:0000259" key="2">
    <source>
        <dbReference type="SMART" id="SM00862"/>
    </source>
</evidence>